<proteinExistence type="predicted"/>
<evidence type="ECO:0000313" key="1">
    <source>
        <dbReference type="EMBL" id="KKL60603.1"/>
    </source>
</evidence>
<accession>A0A0F9DFW2</accession>
<organism evidence="1">
    <name type="scientific">marine sediment metagenome</name>
    <dbReference type="NCBI Taxonomy" id="412755"/>
    <lineage>
        <taxon>unclassified sequences</taxon>
        <taxon>metagenomes</taxon>
        <taxon>ecological metagenomes</taxon>
    </lineage>
</organism>
<comment type="caution">
    <text evidence="1">The sequence shown here is derived from an EMBL/GenBank/DDBJ whole genome shotgun (WGS) entry which is preliminary data.</text>
</comment>
<reference evidence="1" key="1">
    <citation type="journal article" date="2015" name="Nature">
        <title>Complex archaea that bridge the gap between prokaryotes and eukaryotes.</title>
        <authorList>
            <person name="Spang A."/>
            <person name="Saw J.H."/>
            <person name="Jorgensen S.L."/>
            <person name="Zaremba-Niedzwiedzka K."/>
            <person name="Martijn J."/>
            <person name="Lind A.E."/>
            <person name="van Eijk R."/>
            <person name="Schleper C."/>
            <person name="Guy L."/>
            <person name="Ettema T.J."/>
        </authorList>
    </citation>
    <scope>NUCLEOTIDE SEQUENCE</scope>
</reference>
<protein>
    <recommendedName>
        <fullName evidence="2">Outer membrane protein beta-barrel domain-containing protein</fullName>
    </recommendedName>
</protein>
<sequence>MSQKLLAPLLGLACAFSSYSYAQQWQFKVEPYLLLTSIDGNSTIGTVDAPLAVDFDTILNNFDSAFMLQFAAFHQSNWAVMADWGYIDRSKSHQQARLGVLNTQVRQSVLQVALAYKQSSPNVGEWINYLGLRRWDNSYQFNLETNHFPQTSFVDRDEDWVDIILGFKIDKSITNNWLLSSSGDIGGFGLATTKLTGSLKVGVSYHLSDEWDVSLLYKGTYVDYDTGDEADSSYFNYQTITHGPIISASYQF</sequence>
<gene>
    <name evidence="1" type="ORF">LCGC14_2203670</name>
</gene>
<evidence type="ECO:0008006" key="2">
    <source>
        <dbReference type="Google" id="ProtNLM"/>
    </source>
</evidence>
<dbReference type="EMBL" id="LAZR01029093">
    <property type="protein sequence ID" value="KKL60603.1"/>
    <property type="molecule type" value="Genomic_DNA"/>
</dbReference>
<name>A0A0F9DFW2_9ZZZZ</name>
<dbReference type="AlphaFoldDB" id="A0A0F9DFW2"/>